<gene>
    <name evidence="1" type="ORF">OG398_04035</name>
</gene>
<name>A0AAU2VK63_9ACTN</name>
<evidence type="ECO:0008006" key="2">
    <source>
        <dbReference type="Google" id="ProtNLM"/>
    </source>
</evidence>
<dbReference type="AlphaFoldDB" id="A0AAU2VK63"/>
<evidence type="ECO:0000313" key="1">
    <source>
        <dbReference type="EMBL" id="WTW67511.1"/>
    </source>
</evidence>
<protein>
    <recommendedName>
        <fullName evidence="2">Transposase</fullName>
    </recommendedName>
</protein>
<organism evidence="1">
    <name type="scientific">Streptomyces sp. NBC_00008</name>
    <dbReference type="NCBI Taxonomy" id="2903610"/>
    <lineage>
        <taxon>Bacteria</taxon>
        <taxon>Bacillati</taxon>
        <taxon>Actinomycetota</taxon>
        <taxon>Actinomycetes</taxon>
        <taxon>Kitasatosporales</taxon>
        <taxon>Streptomycetaceae</taxon>
        <taxon>Streptomyces</taxon>
    </lineage>
</organism>
<reference evidence="1" key="1">
    <citation type="submission" date="2022-10" db="EMBL/GenBank/DDBJ databases">
        <title>The complete genomes of actinobacterial strains from the NBC collection.</title>
        <authorList>
            <person name="Joergensen T.S."/>
            <person name="Alvarez Arevalo M."/>
            <person name="Sterndorff E.B."/>
            <person name="Faurdal D."/>
            <person name="Vuksanovic O."/>
            <person name="Mourched A.-S."/>
            <person name="Charusanti P."/>
            <person name="Shaw S."/>
            <person name="Blin K."/>
            <person name="Weber T."/>
        </authorList>
    </citation>
    <scope>NUCLEOTIDE SEQUENCE</scope>
    <source>
        <strain evidence="1">NBC_00008</strain>
    </source>
</reference>
<accession>A0AAU2VK63</accession>
<dbReference type="EMBL" id="CP108313">
    <property type="protein sequence ID" value="WTW67511.1"/>
    <property type="molecule type" value="Genomic_DNA"/>
</dbReference>
<sequence length="131" mass="14613">MLRHLPEHGSVRSEDCERYAAGHQVHWIHAKKCRQEPGQAVEILLTADDVRDDGWVGLRAAFDYAGSLPQVWTHAPDGLRDTLAAHRGRVYWLCRWHALKLVTGADRVAGLVNVSFEAGELCDGPGPDRRP</sequence>
<proteinExistence type="predicted"/>